<evidence type="ECO:0000256" key="4">
    <source>
        <dbReference type="ARBA" id="ARBA00022598"/>
    </source>
</evidence>
<gene>
    <name evidence="11" type="ORF">PNAL_LOCUS10587</name>
</gene>
<dbReference type="Proteomes" id="UP001153461">
    <property type="component" value="Unassembled WGS sequence"/>
</dbReference>
<dbReference type="SMART" id="SM01294">
    <property type="entry name" value="PKS_PP_betabranch"/>
    <property type="match status" value="1"/>
</dbReference>
<dbReference type="PROSITE" id="PS00455">
    <property type="entry name" value="AMP_BINDING"/>
    <property type="match status" value="1"/>
</dbReference>
<dbReference type="Pfam" id="PF00550">
    <property type="entry name" value="PP-binding"/>
    <property type="match status" value="6"/>
</dbReference>
<dbReference type="SUPFAM" id="SSF52777">
    <property type="entry name" value="CoA-dependent acyltransferases"/>
    <property type="match status" value="12"/>
</dbReference>
<dbReference type="GO" id="GO:0043041">
    <property type="term" value="P:amino acid activation for nonribosomal peptide biosynthetic process"/>
    <property type="evidence" value="ECO:0007669"/>
    <property type="project" value="TreeGrafter"/>
</dbReference>
<evidence type="ECO:0000256" key="6">
    <source>
        <dbReference type="ARBA" id="ARBA00029454"/>
    </source>
</evidence>
<keyword evidence="2" id="KW-0596">Phosphopantetheine</keyword>
<dbReference type="GO" id="GO:0005737">
    <property type="term" value="C:cytoplasm"/>
    <property type="evidence" value="ECO:0007669"/>
    <property type="project" value="TreeGrafter"/>
</dbReference>
<evidence type="ECO:0000313" key="12">
    <source>
        <dbReference type="Proteomes" id="UP001153461"/>
    </source>
</evidence>
<dbReference type="Gene3D" id="3.30.559.10">
    <property type="entry name" value="Chloramphenicol acetyltransferase-like domain"/>
    <property type="match status" value="6"/>
</dbReference>
<name>A0A9W4IRN0_PENNA</name>
<evidence type="ECO:0000256" key="9">
    <source>
        <dbReference type="SAM" id="MobiDB-lite"/>
    </source>
</evidence>
<dbReference type="FunFam" id="3.40.50.980:FF:000001">
    <property type="entry name" value="Non-ribosomal peptide synthetase"/>
    <property type="match status" value="1"/>
</dbReference>
<dbReference type="Gene3D" id="3.30.559.30">
    <property type="entry name" value="Nonribosomal peptide synthetase, condensation domain"/>
    <property type="match status" value="6"/>
</dbReference>
<dbReference type="Gene3D" id="1.10.1200.10">
    <property type="entry name" value="ACP-like"/>
    <property type="match status" value="6"/>
</dbReference>
<dbReference type="InterPro" id="IPR023213">
    <property type="entry name" value="CAT-like_dom_sf"/>
</dbReference>
<feature type="domain" description="Carrier" evidence="10">
    <location>
        <begin position="4524"/>
        <end position="4597"/>
    </location>
</feature>
<dbReference type="PROSITE" id="PS00012">
    <property type="entry name" value="PHOSPHOPANTETHEINE"/>
    <property type="match status" value="4"/>
</dbReference>
<evidence type="ECO:0000256" key="2">
    <source>
        <dbReference type="ARBA" id="ARBA00022450"/>
    </source>
</evidence>
<dbReference type="GO" id="GO:0031169">
    <property type="term" value="P:ferrichrome biosynthetic process"/>
    <property type="evidence" value="ECO:0007669"/>
    <property type="project" value="UniProtKB-ARBA"/>
</dbReference>
<dbReference type="EMBL" id="CAJVNV010000641">
    <property type="protein sequence ID" value="CAG8330645.1"/>
    <property type="molecule type" value="Genomic_DNA"/>
</dbReference>
<comment type="caution">
    <text evidence="11">The sequence shown here is derived from an EMBL/GenBank/DDBJ whole genome shotgun (WGS) entry which is preliminary data.</text>
</comment>
<dbReference type="InterPro" id="IPR000873">
    <property type="entry name" value="AMP-dep_synth/lig_dom"/>
</dbReference>
<dbReference type="FunFam" id="3.30.300.30:FF:000033">
    <property type="entry name" value="Nonribosomal siderophore peptide synthase SidC"/>
    <property type="match status" value="1"/>
</dbReference>
<dbReference type="InterPro" id="IPR020845">
    <property type="entry name" value="AMP-binding_CS"/>
</dbReference>
<dbReference type="InterPro" id="IPR020806">
    <property type="entry name" value="PKS_PP-bd"/>
</dbReference>
<evidence type="ECO:0000259" key="10">
    <source>
        <dbReference type="PROSITE" id="PS50075"/>
    </source>
</evidence>
<dbReference type="InterPro" id="IPR006162">
    <property type="entry name" value="Ppantetheine_attach_site"/>
</dbReference>
<sequence length="5098" mass="562947">MDRFTQFPVNDDDDVHIIPWQVDAQLPSTIFALSWAVLLRAFTTDENPVFLLNGAPVKADLSAQTVQPADMAPVSDLSLKHTAVVLGDPLCSDVGHAPALQWTLDPATQVGALCATGGMDAAFLYQLGNQLKQIVQEQASQKGIQVTLSATEVPDLAISNASPSTLPGPQLLHELALCKLNDSNNAIEFLTADGHVRCLSYRDLDRLSLELASKIARASRTSQGLQRVVPVLLPQSVELYISWLAILKSGAAFCPLNTDAPIDRIEFILQDVAASVVVTNDALATRIPPKEHISILTVDGLETNTETTEPCSGNSTSTDLAYVMYTSGSTGRPKGVGVSHLAATQSLLAHDDLIPHFKRFLQFASPTFDVSVFEVFFPMMRGSTLIGSERENMLLDISHVMTMMRVDAAELTPTVAGELLRVRAAAPSLQVLLTIGEMLTRHVVDEFGQSEGRDGILHGMYGPTEAAIHCTAATHFQTKDRVNMIGKPFKTVSAYIMPLPSDDDPSSMQLHPLSLGQVGELVVGGPQLADGYINRPEENAKAFIDSPVYGRLYRTGDKARILPTGEIECFGRISSGQVKLRGQRIELGEIEHVITGASGVRSAVTIVIDGNLIAFVLVTNKATTDSSLRDVCRQLLPRFMIPGEFVLVDQFPQLPSGKIDRKTLEADFIRHRSTAQAFDDQPCRDEKEEFIISSVADVLGRRLSSTESLAAAGLDSLAAIRLASHLLDAGIRLGVATLLEADSVDGIWQLATSLEAVSPTDDTQAALQTVLQLVSDAGAARVDSLGLGEQVSDIVPCSHIQQAMILETVRDDQAYCNWIELEFEPSVGLASVKNAFSQLVDHNEILRAGFVEIGLKDHSYGRFTWNTVDEHVSVKQELDYDLGLSAGHDVLNPFRVQIKEGKVHHRVLVHIHHALYDGWSWQLMLKDLRKILSGEELTSKPPYNVVANFFIEHKLDKSARESSAYWRDQLQGLYPTTFPTFHGNADVVNATDRATRELDISVSKLNEVSQHLRVSRQTIFQAAFCYILSSYLGTGDVTFGTVFSGRTLPLRGIETVLGPCIRTLPTRMNLDKMQDVTDLLLAIQNTNRKSIEHGSLPLHDIKKVSGIGLNSSLFDTAFVWQESIWLDDEQGSVFREVGAGEFLEFALLLEFEPRGESIISRVTYLKSLLPFEQAMILLEQINSVASILVEKIKLPLQEIRSYLPSSTLSIQHAASCEKVDPPSLTSSVEMIASTDPDRVAVELMFWKPETPAPFVESMTYSQLNSRANAFAHLLLHIGVTKDDLIAIHLTTSLDFYVAVLGVAKAGAGLLLIPQASSQIIHSILSTTKSKFCVVDHLTEKNHHLDSSKSIRLLHLSYSLDVYHEFNIPYINEGSDVAYAEVALIENDFAETIVISRQNLQSNINALADLYPSPTGSKMLSCLQGSGTSICQTFFAWHVGMTLCSTTDLIMRTRIEQACKDMNITHLHLPPMLASCIDAQAVPSVQCLISSGDEMTPKLHRNWAGKGLHQVYSNRALAHACTLCPNMQATTYARNIGRPLKNISVMIVADGDSLGLLPRGAIGELCFGGDQVGRCLPDFEPSVTGRFVDHPEFGRIYRTGDTGRLLPDGTLILSRSSGLARSYGPSIDLDEVDRVLMTLEMVHESVSMLLDEPTLRQQRLAVFWVPSTKRSDSVQIEEATNDLFKELTKRLSPSSLPSLLVIVEAIDLTGSYKTDHFMLRQRLGQLTKKELTIFSPKLNADATGDSFTELEKTICGALSAVTGTDESNIRKNTSFYRMGLDSLSAISFSRKLHESGCGRIAVSTILRHSSIAQLSAVIPATINEHQPGQAMVPAPPTVFDETFTHQVENEFKAAAVTVQSIYPCTPLQEAMLAAESSGHSAYFNHLLLLLHTDAQAMRAAWAKMMRRQGILRTCFMQTHDKRFAYAQIVLDTSVLPWSHIETSSSELENVIKESKSKVEGLSPVNGQLPYSLTLITDLTVQKTHLLLSIHHALYDGEGIAQLLHELQLLLSNQELPATTPFRNFIDYMTSVDYGLSDEYWDQYLSGVSPTLLPTPEPAAHSDEPASQQIHTSLNESLISFKQQCKDLSVTPLNIFHAAWARLLSLYTDSSDVCFGNVFSCRTVPLDGVDRIVGPCFNTLPIRIKFSSTATNIDIINLSQKSNNDILPHQLSPLRRVQRLVLGDGSRLFDTLVIFQNRNTDLDRNVWELLQDEGNMGFPLICEIVPDESTDNIHICLHFQIPHISQAVAESIARDFVAFIEHITQYPSAQASDKRLLETDIPRVFEQKVPKTTNSVNFLTEPRQKRPWFYQEEIVRDLLCQFSNAVSDNVLQDTTIFQLGLDSINAVQVSAKLRGLGYNISSGDILEAASIDRIASLLTSSPKVVEEIEFDFGLFQEHHLQSVCEQLEISRQMVQSLRPCTPVQNGMLAMFTNSHGEVYFNRMGLRFSAPLDKKILKEAWSKVMAQHEMLRTGFVQLRDQQSPFAMITYHDSSKLPWCETTTPMADTPGVQEKHALENLHQPPWSIKVEAGDDTSIMHFSVLHAIYDAQSLATIFADVKAAYEGKALAMPAPVTKTLGPILLESKSQSESAQYFWRGLAPEVQPSKFPDLHPIRTNERTLLTTSIRCAQSRKTLENACRELGVTLQAAGQTAWARLLSAYTGESNVTFGTVLSGRNLSAAAQHAVFPCLVTVPTPLCIEGSNRQLLDRTLKRNALLVKNQFAPLSHIQRWLGSDEPLFDTLFAYQKFTLDAVGIDGWDIIDEEVNIDVSRTSRQNSPRLYKILTKIIQYPLSIELIPHSIDLQISLSYRSDLVPAEQAMILLSQYDKILQDTVLCPDASSIDHESVGSSLLSITPAKEAPIPTTVSFLHQFVETNALKIPERIAFEFAFGDTADNLQKMTWTYRKFNECGNKIAHFLQAKGAVPGGIVGICFDKCPEASQAILGIMKAGCAYLAIDPGAPISRKQFMLEDSGTRILLCNQLRMDELEGLSDIHIQALDEPGLFDELSTGDISLSRPIQPDDTCYCLYTSGTTGTPKGCEITHANAVQAMLAFQRLFAGHWDEESRWLQFASFHFDVSVLEQYWSWSVGICVTSCPRDLLFEDLTGTIQKLQITHIDLTPSLAKLVHPDEVPSLCRGVFITGGEALKQEILDAWGRHGVIYNGYGPTEVTIGCTMLPRMSANDKASNIGPQFDNVGSYVFGPGTTTPVLRGSIGELCVSGPLVGKGYLNRAELTKERFQELPEFGDRIYRTGDLVRILHDGSFQFLGRIDDQVKLRGQRLEIGEINEVIKQATPELNEVATLVITHPKQSKDQLVSFFTTVTADKKSRAVDVRVRSSEDGRALLSKIKGACRTRLPGYMVPTHIIPMTRFPLSANNKADIKVLKSIYQELSLEDIQKLSSMSVGQPTDSVQEQKIISVLARFIGSSVEKISSWSSIYELGLDSISVIAFSRSLREAGFSQAQPSIIMKYPTISGMASALQVPMSSSVPGDTFQRNSKQDIEAFAHKNFHAIVEHIGAIYSDIEKIAPCTPLQEGIIYHYLSSSTPLYCSSFAFELDPSVNLENLRAAWGQAQRDVQMLRVRFSPTPDGYAQAVMKKEALPWFFATAGTNEEIDELRKQRHDHWTTQFHSLASNLWEVGVISSPETSVMCLDIFHALYDGNSLVLLLESVARNYLGQSKSPQPVPEFIDVLHFGPLCKDPAAEAFWKEHLADCRDRAFAENGRVDSSPILLKVQMNATNQVDHLCRSLNVTQQAVLHACWLITLQGQYSFVPPLGVIASGRTIDIPGVGDVIGPLFNTIPSNVQLDGLESWSDVAQRCHDYHVSMIPFQNTALRDIVKWLGKSPDERLFNSLFVFQREDDTHESFTNGLWRTLDSEVQHEYPLAFEIVRNSKQYMTATIAAKSHVASLEDARQMLSRFEQILSEFAQDPNKGLPKINQAPLTQAVTNGEVNGRYESPRTLEQTNGEYTNGSLFEWTSQASTIRNVIETLAGVEAQSISENTSIFEVGLDSIDAIKISSRLSKAGIKLPVSFIMRHRTVKAMSEKLSMTNSHTNDAILPLLNQLEKSLARFVGAEGLLPPSATRILPATPIQEAMVAEMSASGYKHYYSHEILELEPDVDIEKMERAWRAVVRAHPILRTSFVEVSDPQVPVSYAQIVHHEDHIDLQTIHLHGVSVESIIETQRSRARKELISSPLLSIAIALDGSRRYVVLSIAHALYDGWSINLLHEDIARSYAGAECSRPPADDILEQIISSSGGEALRFWRATLSNFTPVSFSSTKHADNRSAVVHRAEQSLSVSLSKAEAFCKRHGITLQALLVGCWSLVLATHVKKLDVAFGLVLSGRNVADSEHVMFPTMNTVAMRVVLHGTRVELVKYVQEALLAMSEHQHFPLRRARPDTGSRALFDTLFMYQKRPVENVQTGPGQVLYKSIGGAADVEYPVCAEVEGVGEDLVGRVACRGNVVGDQDTLALLGQMGDILSSIINDPSKQTVEFTSEGVKICGSTAFQDESRQDIKTGAVPRALNHAQWLPIESTIRKVLSVTSRVPESSIDKSSTIFELGLDSISAIKVAALLKKQSVKLAVSDMLRAGTIENMAKAANNNQTVFSFTNISSILHDSLNGTDVTELLQSHGIDSQRVRKVFPATAGQTYFLSMHDVNPEVFYPEFYYVISRQLSPEVLDRAWARVIDQTPLLRTAFVPTSGSPLLPYMQIEFEAVKIPVIWHSKFDRHLVSRSLNQEFGAVPVALHACQTNKGTALILQIHHALYDAVSLPRILDRLVTHCSQEEVAKPNPDLELSQLVAFQHVHSPVDVRRQFWQNYLGQMPTVVKRGDGFGSVQPHYRPGLVSSMTSVEKVAKRQGLSIQTVFLAVYARVHLQEFGAADTIDDAGSRRRLIVGLYLANRSHSIEGLAESVIPTVNIVPLRLDDKLSDSNDTLLEAARRIQYEINEISRPEYSGVSLLEIAEWTGVQIDTCVNFLRLPEQELKAPSNGDHVKFALTAIQREEFEDLSGAAPVSEKDSIPINGNGVAPPGAAETSPGLEHPSASTATQNIFLPTIDVEAAIRNGRLDFGLFAPESRLDRDTAESVIGAMRREMSALVTGLESI</sequence>
<evidence type="ECO:0000313" key="11">
    <source>
        <dbReference type="EMBL" id="CAG8330645.1"/>
    </source>
</evidence>
<evidence type="ECO:0000256" key="5">
    <source>
        <dbReference type="ARBA" id="ARBA00022737"/>
    </source>
</evidence>
<dbReference type="NCBIfam" id="TIGR01733">
    <property type="entry name" value="AA-adenyl-dom"/>
    <property type="match status" value="2"/>
</dbReference>
<dbReference type="Gene3D" id="3.40.50.12780">
    <property type="entry name" value="N-terminal domain of ligase-like"/>
    <property type="match status" value="3"/>
</dbReference>
<dbReference type="Gene3D" id="3.30.300.30">
    <property type="match status" value="3"/>
</dbReference>
<dbReference type="InterPro" id="IPR001242">
    <property type="entry name" value="Condensation_dom"/>
</dbReference>
<organism evidence="11 12">
    <name type="scientific">Penicillium nalgiovense</name>
    <dbReference type="NCBI Taxonomy" id="60175"/>
    <lineage>
        <taxon>Eukaryota</taxon>
        <taxon>Fungi</taxon>
        <taxon>Dikarya</taxon>
        <taxon>Ascomycota</taxon>
        <taxon>Pezizomycotina</taxon>
        <taxon>Eurotiomycetes</taxon>
        <taxon>Eurotiomycetidae</taxon>
        <taxon>Eurotiales</taxon>
        <taxon>Aspergillaceae</taxon>
        <taxon>Penicillium</taxon>
    </lineage>
</organism>
<feature type="domain" description="Carrier" evidence="10">
    <location>
        <begin position="1744"/>
        <end position="1821"/>
    </location>
</feature>
<keyword evidence="5" id="KW-0677">Repeat</keyword>
<evidence type="ECO:0000256" key="7">
    <source>
        <dbReference type="ARBA" id="ARBA00067294"/>
    </source>
</evidence>
<reference evidence="11" key="1">
    <citation type="submission" date="2021-07" db="EMBL/GenBank/DDBJ databases">
        <authorList>
            <person name="Branca A.L. A."/>
        </authorList>
    </citation>
    <scope>NUCLEOTIDE SEQUENCE</scope>
</reference>
<dbReference type="GO" id="GO:0010106">
    <property type="term" value="P:cellular response to iron ion starvation"/>
    <property type="evidence" value="ECO:0007669"/>
    <property type="project" value="UniProtKB-ARBA"/>
</dbReference>
<feature type="domain" description="Carrier" evidence="10">
    <location>
        <begin position="682"/>
        <end position="755"/>
    </location>
</feature>
<dbReference type="PANTHER" id="PTHR45527">
    <property type="entry name" value="NONRIBOSOMAL PEPTIDE SYNTHETASE"/>
    <property type="match status" value="1"/>
</dbReference>
<dbReference type="Pfam" id="PF00501">
    <property type="entry name" value="AMP-binding"/>
    <property type="match status" value="4"/>
</dbReference>
<feature type="domain" description="Carrier" evidence="10">
    <location>
        <begin position="3403"/>
        <end position="3480"/>
    </location>
</feature>
<dbReference type="InterPro" id="IPR010071">
    <property type="entry name" value="AA_adenyl_dom"/>
</dbReference>
<dbReference type="SUPFAM" id="SSF47336">
    <property type="entry name" value="ACP-like"/>
    <property type="match status" value="6"/>
</dbReference>
<feature type="domain" description="Carrier" evidence="10">
    <location>
        <begin position="2307"/>
        <end position="2380"/>
    </location>
</feature>
<dbReference type="FunFam" id="3.40.50.12780:FF:000024">
    <property type="entry name" value="Nonribosomal siderophore peptide synthase SidC"/>
    <property type="match status" value="1"/>
</dbReference>
<dbReference type="InterPro" id="IPR045851">
    <property type="entry name" value="AMP-bd_C_sf"/>
</dbReference>
<protein>
    <recommendedName>
        <fullName evidence="7">Nonribosomal peptide synthetase sidC</fullName>
    </recommendedName>
    <alternativeName>
        <fullName evidence="8">Siderophore peptide synthetase C</fullName>
    </alternativeName>
</protein>
<dbReference type="GO" id="GO:0016874">
    <property type="term" value="F:ligase activity"/>
    <property type="evidence" value="ECO:0007669"/>
    <property type="project" value="UniProtKB-KW"/>
</dbReference>
<proteinExistence type="inferred from homology"/>
<dbReference type="CDD" id="cd19542">
    <property type="entry name" value="CT_NRPS-like"/>
    <property type="match status" value="2"/>
</dbReference>
<dbReference type="InterPro" id="IPR036736">
    <property type="entry name" value="ACP-like_sf"/>
</dbReference>
<dbReference type="PANTHER" id="PTHR45527:SF1">
    <property type="entry name" value="FATTY ACID SYNTHASE"/>
    <property type="match status" value="1"/>
</dbReference>
<feature type="region of interest" description="Disordered" evidence="9">
    <location>
        <begin position="5004"/>
        <end position="5038"/>
    </location>
</feature>
<dbReference type="Pfam" id="PF00668">
    <property type="entry name" value="Condensation"/>
    <property type="match status" value="6"/>
</dbReference>
<evidence type="ECO:0000256" key="1">
    <source>
        <dbReference type="ARBA" id="ARBA00004924"/>
    </source>
</evidence>
<evidence type="ECO:0000256" key="3">
    <source>
        <dbReference type="ARBA" id="ARBA00022553"/>
    </source>
</evidence>
<dbReference type="GO" id="GO:0031177">
    <property type="term" value="F:phosphopantetheine binding"/>
    <property type="evidence" value="ECO:0007669"/>
    <property type="project" value="InterPro"/>
</dbReference>
<keyword evidence="4" id="KW-0436">Ligase</keyword>
<dbReference type="InterPro" id="IPR009081">
    <property type="entry name" value="PP-bd_ACP"/>
</dbReference>
<comment type="pathway">
    <text evidence="1">Siderophore biosynthesis.</text>
</comment>
<dbReference type="CDD" id="cd05918">
    <property type="entry name" value="A_NRPS_SidN3_like"/>
    <property type="match status" value="1"/>
</dbReference>
<comment type="similarity">
    <text evidence="6">Belongs to the NRP synthetase family.</text>
</comment>
<accession>A0A9W4IRN0</accession>
<dbReference type="InterPro" id="IPR042099">
    <property type="entry name" value="ANL_N_sf"/>
</dbReference>
<dbReference type="SMART" id="SM00823">
    <property type="entry name" value="PKS_PP"/>
    <property type="match status" value="5"/>
</dbReference>
<evidence type="ECO:0000256" key="8">
    <source>
        <dbReference type="ARBA" id="ARBA00078302"/>
    </source>
</evidence>
<feature type="domain" description="Carrier" evidence="10">
    <location>
        <begin position="3972"/>
        <end position="4045"/>
    </location>
</feature>
<dbReference type="SUPFAM" id="SSF56801">
    <property type="entry name" value="Acetyl-CoA synthetase-like"/>
    <property type="match status" value="3"/>
</dbReference>
<dbReference type="PROSITE" id="PS50075">
    <property type="entry name" value="CARRIER"/>
    <property type="match status" value="6"/>
</dbReference>
<keyword evidence="3" id="KW-0597">Phosphoprotein</keyword>